<dbReference type="InterPro" id="IPR011006">
    <property type="entry name" value="CheY-like_superfamily"/>
</dbReference>
<dbReference type="SUPFAM" id="SSF52172">
    <property type="entry name" value="CheY-like"/>
    <property type="match status" value="1"/>
</dbReference>
<dbReference type="InterPro" id="IPR050595">
    <property type="entry name" value="Bact_response_regulator"/>
</dbReference>
<keyword evidence="5" id="KW-1185">Reference proteome</keyword>
<dbReference type="Gene3D" id="3.40.50.2300">
    <property type="match status" value="1"/>
</dbReference>
<keyword evidence="1 2" id="KW-0597">Phosphoprotein</keyword>
<gene>
    <name evidence="4" type="ORF">GZA08_14590</name>
</gene>
<feature type="modified residue" description="4-aspartylphosphate" evidence="2">
    <location>
        <position position="72"/>
    </location>
</feature>
<evidence type="ECO:0000259" key="3">
    <source>
        <dbReference type="PROSITE" id="PS50110"/>
    </source>
</evidence>
<feature type="domain" description="Response regulatory" evidence="3">
    <location>
        <begin position="23"/>
        <end position="136"/>
    </location>
</feature>
<dbReference type="SMART" id="SM00448">
    <property type="entry name" value="REC"/>
    <property type="match status" value="1"/>
</dbReference>
<dbReference type="AlphaFoldDB" id="A0A6B2JWA7"/>
<reference evidence="4 5" key="1">
    <citation type="submission" date="2020-02" db="EMBL/GenBank/DDBJ databases">
        <title>Pseudoroseicyclus tamarix, sp. nov., isolated from offshore sediment of a Tamarix chinensis forest.</title>
        <authorList>
            <person name="Gai Y."/>
        </authorList>
    </citation>
    <scope>NUCLEOTIDE SEQUENCE [LARGE SCALE GENOMIC DNA]</scope>
    <source>
        <strain evidence="4 5">CLL3-39</strain>
    </source>
</reference>
<dbReference type="PROSITE" id="PS50110">
    <property type="entry name" value="RESPONSE_REGULATORY"/>
    <property type="match status" value="1"/>
</dbReference>
<evidence type="ECO:0000256" key="2">
    <source>
        <dbReference type="PROSITE-ProRule" id="PRU00169"/>
    </source>
</evidence>
<dbReference type="PANTHER" id="PTHR44591">
    <property type="entry name" value="STRESS RESPONSE REGULATOR PROTEIN 1"/>
    <property type="match status" value="1"/>
</dbReference>
<dbReference type="RefSeq" id="WP_163894903.1">
    <property type="nucleotide sequence ID" value="NZ_JAAFYS010000003.1"/>
</dbReference>
<protein>
    <submittedName>
        <fullName evidence="4">Response regulator</fullName>
    </submittedName>
</protein>
<dbReference type="CDD" id="cd00156">
    <property type="entry name" value="REC"/>
    <property type="match status" value="1"/>
</dbReference>
<evidence type="ECO:0000313" key="4">
    <source>
        <dbReference type="EMBL" id="NDV02195.1"/>
    </source>
</evidence>
<dbReference type="Pfam" id="PF00072">
    <property type="entry name" value="Response_reg"/>
    <property type="match status" value="1"/>
</dbReference>
<evidence type="ECO:0000256" key="1">
    <source>
        <dbReference type="ARBA" id="ARBA00022553"/>
    </source>
</evidence>
<proteinExistence type="predicted"/>
<accession>A0A6B2JWA7</accession>
<dbReference type="EMBL" id="JAAGAB010000003">
    <property type="protein sequence ID" value="NDV02195.1"/>
    <property type="molecule type" value="Genomic_DNA"/>
</dbReference>
<evidence type="ECO:0000313" key="5">
    <source>
        <dbReference type="Proteomes" id="UP000474757"/>
    </source>
</evidence>
<name>A0A6B2JWA7_9RHOB</name>
<sequence>MTPIDSYMQLRAPNADQPLLGLTILLVEDSRFAAEGFRLLALRSGARLRRADSLQHARRHLRVYRPTVVMVDLGLPDGSGAQLITELSQARPRIDIILGVSADPAADATARAAGADGFLEKPIASLAGFQAEVLRHLPAERQPAGPRPLPRGMVEPDRLALRDDLAHAAEVLKGDAGGEELDYVTQFLAGVARSAGDEPLSEAVGRLAAARADGRVTGADVSELSDIVDSRLSPLAPMS</sequence>
<comment type="caution">
    <text evidence="4">The sequence shown here is derived from an EMBL/GenBank/DDBJ whole genome shotgun (WGS) entry which is preliminary data.</text>
</comment>
<dbReference type="InterPro" id="IPR001789">
    <property type="entry name" value="Sig_transdc_resp-reg_receiver"/>
</dbReference>
<organism evidence="4 5">
    <name type="scientific">Pseudoroseicyclus tamaricis</name>
    <dbReference type="NCBI Taxonomy" id="2705421"/>
    <lineage>
        <taxon>Bacteria</taxon>
        <taxon>Pseudomonadati</taxon>
        <taxon>Pseudomonadota</taxon>
        <taxon>Alphaproteobacteria</taxon>
        <taxon>Rhodobacterales</taxon>
        <taxon>Paracoccaceae</taxon>
        <taxon>Pseudoroseicyclus</taxon>
    </lineage>
</organism>
<dbReference type="GO" id="GO:0000160">
    <property type="term" value="P:phosphorelay signal transduction system"/>
    <property type="evidence" value="ECO:0007669"/>
    <property type="project" value="InterPro"/>
</dbReference>
<dbReference type="Proteomes" id="UP000474757">
    <property type="component" value="Unassembled WGS sequence"/>
</dbReference>
<dbReference type="PANTHER" id="PTHR44591:SF3">
    <property type="entry name" value="RESPONSE REGULATORY DOMAIN-CONTAINING PROTEIN"/>
    <property type="match status" value="1"/>
</dbReference>